<accession>A0ABP9I1L7</accession>
<feature type="domain" description="Ketoreductase" evidence="1">
    <location>
        <begin position="30"/>
        <end position="204"/>
    </location>
</feature>
<protein>
    <submittedName>
        <fullName evidence="2">SDR family oxidoreductase</fullName>
    </submittedName>
</protein>
<dbReference type="CDD" id="cd05233">
    <property type="entry name" value="SDR_c"/>
    <property type="match status" value="1"/>
</dbReference>
<dbReference type="SMART" id="SM00822">
    <property type="entry name" value="PKS_KR"/>
    <property type="match status" value="1"/>
</dbReference>
<dbReference type="Proteomes" id="UP001500466">
    <property type="component" value="Unassembled WGS sequence"/>
</dbReference>
<sequence length="273" mass="28047">MPGTPDRSDTSDAFDASVAVPRPDDALLGSRVVVTGGGTGIGRAAAHAFAAAGARVLVVGRTAATLAETAREHPRVHCLAADVGAPEAPAAIVETALDLLGGIDILVNNAAQVRIAPLGAIDVREAQAQVATNLLAPLFLTQAALPHLADAKGAVVNVSTAGAGRGWPGQSVYGAAKAGLDFLTRTWALELAPRGIRVVAVSPGPVDTPIIESAGLTPEQITQLRERQRQRVPLGRIGRPEEVAWWIVNVCRPEASFTTGLNIPVDGGASVIF</sequence>
<proteinExistence type="predicted"/>
<dbReference type="SUPFAM" id="SSF51735">
    <property type="entry name" value="NAD(P)-binding Rossmann-fold domains"/>
    <property type="match status" value="1"/>
</dbReference>
<dbReference type="InterPro" id="IPR002347">
    <property type="entry name" value="SDR_fam"/>
</dbReference>
<comment type="caution">
    <text evidence="2">The sequence shown here is derived from an EMBL/GenBank/DDBJ whole genome shotgun (WGS) entry which is preliminary data.</text>
</comment>
<dbReference type="Pfam" id="PF13561">
    <property type="entry name" value="adh_short_C2"/>
    <property type="match status" value="1"/>
</dbReference>
<dbReference type="Gene3D" id="3.40.50.720">
    <property type="entry name" value="NAD(P)-binding Rossmann-like Domain"/>
    <property type="match status" value="1"/>
</dbReference>
<reference evidence="3" key="1">
    <citation type="journal article" date="2019" name="Int. J. Syst. Evol. Microbiol.">
        <title>The Global Catalogue of Microorganisms (GCM) 10K type strain sequencing project: providing services to taxonomists for standard genome sequencing and annotation.</title>
        <authorList>
            <consortium name="The Broad Institute Genomics Platform"/>
            <consortium name="The Broad Institute Genome Sequencing Center for Infectious Disease"/>
            <person name="Wu L."/>
            <person name="Ma J."/>
        </authorList>
    </citation>
    <scope>NUCLEOTIDE SEQUENCE [LARGE SCALE GENOMIC DNA]</scope>
    <source>
        <strain evidence="3">JCM 17986</strain>
    </source>
</reference>
<gene>
    <name evidence="2" type="ORF">GCM10023205_63920</name>
</gene>
<dbReference type="PRINTS" id="PR00081">
    <property type="entry name" value="GDHRDH"/>
</dbReference>
<organism evidence="2 3">
    <name type="scientific">Yinghuangia aomiensis</name>
    <dbReference type="NCBI Taxonomy" id="676205"/>
    <lineage>
        <taxon>Bacteria</taxon>
        <taxon>Bacillati</taxon>
        <taxon>Actinomycetota</taxon>
        <taxon>Actinomycetes</taxon>
        <taxon>Kitasatosporales</taxon>
        <taxon>Streptomycetaceae</taxon>
        <taxon>Yinghuangia</taxon>
    </lineage>
</organism>
<dbReference type="RefSeq" id="WP_345679241.1">
    <property type="nucleotide sequence ID" value="NZ_BAABHS010000029.1"/>
</dbReference>
<dbReference type="PANTHER" id="PTHR43975:SF2">
    <property type="entry name" value="EG:BACR7A4.14 PROTEIN-RELATED"/>
    <property type="match status" value="1"/>
</dbReference>
<dbReference type="InterPro" id="IPR057326">
    <property type="entry name" value="KR_dom"/>
</dbReference>
<dbReference type="EMBL" id="BAABHS010000029">
    <property type="protein sequence ID" value="GAA4984897.1"/>
    <property type="molecule type" value="Genomic_DNA"/>
</dbReference>
<evidence type="ECO:0000313" key="2">
    <source>
        <dbReference type="EMBL" id="GAA4984897.1"/>
    </source>
</evidence>
<dbReference type="PRINTS" id="PR00080">
    <property type="entry name" value="SDRFAMILY"/>
</dbReference>
<keyword evidence="3" id="KW-1185">Reference proteome</keyword>
<dbReference type="InterPro" id="IPR036291">
    <property type="entry name" value="NAD(P)-bd_dom_sf"/>
</dbReference>
<dbReference type="PANTHER" id="PTHR43975">
    <property type="entry name" value="ZGC:101858"/>
    <property type="match status" value="1"/>
</dbReference>
<name>A0ABP9I1L7_9ACTN</name>
<evidence type="ECO:0000259" key="1">
    <source>
        <dbReference type="SMART" id="SM00822"/>
    </source>
</evidence>
<evidence type="ECO:0000313" key="3">
    <source>
        <dbReference type="Proteomes" id="UP001500466"/>
    </source>
</evidence>